<gene>
    <name evidence="2" type="ORF">AVDCRST_MAG13-2564</name>
</gene>
<dbReference type="Gene3D" id="3.90.550.10">
    <property type="entry name" value="Spore Coat Polysaccharide Biosynthesis Protein SpsA, Chain A"/>
    <property type="match status" value="1"/>
</dbReference>
<name>A0A6J4SVX0_9ACTN</name>
<accession>A0A6J4SVX0</accession>
<organism evidence="2">
    <name type="scientific">uncultured Solirubrobacteraceae bacterium</name>
    <dbReference type="NCBI Taxonomy" id="1162706"/>
    <lineage>
        <taxon>Bacteria</taxon>
        <taxon>Bacillati</taxon>
        <taxon>Actinomycetota</taxon>
        <taxon>Thermoleophilia</taxon>
        <taxon>Solirubrobacterales</taxon>
        <taxon>Solirubrobacteraceae</taxon>
        <taxon>environmental samples</taxon>
    </lineage>
</organism>
<dbReference type="AlphaFoldDB" id="A0A6J4SVX0"/>
<evidence type="ECO:0000313" key="2">
    <source>
        <dbReference type="EMBL" id="CAA9506598.1"/>
    </source>
</evidence>
<feature type="compositionally biased region" description="Basic residues" evidence="1">
    <location>
        <begin position="14"/>
        <end position="24"/>
    </location>
</feature>
<dbReference type="EMBL" id="CADCVO010000407">
    <property type="protein sequence ID" value="CAA9506598.1"/>
    <property type="molecule type" value="Genomic_DNA"/>
</dbReference>
<feature type="region of interest" description="Disordered" evidence="1">
    <location>
        <begin position="1"/>
        <end position="24"/>
    </location>
</feature>
<reference evidence="2" key="1">
    <citation type="submission" date="2020-02" db="EMBL/GenBank/DDBJ databases">
        <authorList>
            <person name="Meier V. D."/>
        </authorList>
    </citation>
    <scope>NUCLEOTIDE SEQUENCE</scope>
    <source>
        <strain evidence="2">AVDCRST_MAG13</strain>
    </source>
</reference>
<dbReference type="InterPro" id="IPR029044">
    <property type="entry name" value="Nucleotide-diphossugar_trans"/>
</dbReference>
<sequence>MTRRFDTGAATGGRTHRWARRRTYHHSRFPPERVAAEREATVSVCLPARNEAPTIGPILEC</sequence>
<protein>
    <submittedName>
        <fullName evidence="2">Uncharacterized protein</fullName>
    </submittedName>
</protein>
<proteinExistence type="predicted"/>
<feature type="non-terminal residue" evidence="2">
    <location>
        <position position="61"/>
    </location>
</feature>
<evidence type="ECO:0000256" key="1">
    <source>
        <dbReference type="SAM" id="MobiDB-lite"/>
    </source>
</evidence>